<dbReference type="AlphaFoldDB" id="A0A1D3LET0"/>
<keyword evidence="2" id="KW-0472">Membrane</keyword>
<feature type="compositionally biased region" description="Basic residues" evidence="1">
    <location>
        <begin position="126"/>
        <end position="135"/>
    </location>
</feature>
<dbReference type="Proteomes" id="UP000195879">
    <property type="component" value="Chromosome 3"/>
</dbReference>
<accession>A0A1D3LET0</accession>
<feature type="compositionally biased region" description="Low complexity" evidence="1">
    <location>
        <begin position="226"/>
        <end position="239"/>
    </location>
</feature>
<feature type="compositionally biased region" description="Acidic residues" evidence="1">
    <location>
        <begin position="78"/>
        <end position="123"/>
    </location>
</feature>
<gene>
    <name evidence="3" type="ORF">PCHDK_000032500</name>
</gene>
<feature type="transmembrane region" description="Helical" evidence="2">
    <location>
        <begin position="324"/>
        <end position="346"/>
    </location>
</feature>
<feature type="region of interest" description="Disordered" evidence="1">
    <location>
        <begin position="226"/>
        <end position="257"/>
    </location>
</feature>
<reference evidence="3 4" key="1">
    <citation type="submission" date="2016-08" db="EMBL/GenBank/DDBJ databases">
        <authorList>
            <consortium name="Pathogen Informatics"/>
        </authorList>
    </citation>
    <scope>NUCLEOTIDE SEQUENCE [LARGE SCALE GENOMIC DNA]</scope>
    <source>
        <strain evidence="3 4">DK</strain>
    </source>
</reference>
<protein>
    <submittedName>
        <fullName evidence="3">Uncharacterized protein</fullName>
    </submittedName>
</protein>
<evidence type="ECO:0000256" key="2">
    <source>
        <dbReference type="SAM" id="Phobius"/>
    </source>
</evidence>
<dbReference type="OrthoDB" id="373061at2759"/>
<evidence type="ECO:0000313" key="4">
    <source>
        <dbReference type="Proteomes" id="UP000195879"/>
    </source>
</evidence>
<keyword evidence="2" id="KW-0812">Transmembrane</keyword>
<evidence type="ECO:0000256" key="1">
    <source>
        <dbReference type="SAM" id="MobiDB-lite"/>
    </source>
</evidence>
<evidence type="ECO:0000313" key="3">
    <source>
        <dbReference type="EMBL" id="SCM04557.1"/>
    </source>
</evidence>
<keyword evidence="2" id="KW-1133">Transmembrane helix</keyword>
<sequence>MEHIIDKVDKKKRFLNIKLYIFSIIVLGIQYYNNDNVSFNNTEINNNSVIFPFNNGRNLSESLKRDSKVKVKAKCKPDEDDDSDEESDDESDDESEEESDEESEEESDEESEEESDEESDDEEIPKKHKAIRKKESKSYQKMIQENYGNASSQHPAFPPKFAMPKKNNNSLPPNFPIPGLPLPNMPLPNMPLPNMPLPNMPIEGLPMPTEDDIKQMLQMLGQGLPQEMPQGMPQGMPQPKSSNGGHSKKQNNMPQLPGISELLPIMNMLGFPPMLPPNKPSSDQNCDCSSCKKETKKLSKKKSAKAQNMHMSIASAMFKQAMDYLPVMLPLLPTFLLMFFGVRYAYVGLYTLSLLKDAYNFIQMKRFP</sequence>
<feature type="compositionally biased region" description="Polar residues" evidence="1">
    <location>
        <begin position="139"/>
        <end position="154"/>
    </location>
</feature>
<proteinExistence type="predicted"/>
<feature type="region of interest" description="Disordered" evidence="1">
    <location>
        <begin position="70"/>
        <end position="172"/>
    </location>
</feature>
<feature type="transmembrane region" description="Helical" evidence="2">
    <location>
        <begin position="14"/>
        <end position="32"/>
    </location>
</feature>
<feature type="compositionally biased region" description="Low complexity" evidence="1">
    <location>
        <begin position="159"/>
        <end position="172"/>
    </location>
</feature>
<name>A0A1D3LET0_PLACE</name>
<dbReference type="EMBL" id="LT608197">
    <property type="protein sequence ID" value="SCM04557.1"/>
    <property type="molecule type" value="Genomic_DNA"/>
</dbReference>
<feature type="compositionally biased region" description="Polar residues" evidence="1">
    <location>
        <begin position="240"/>
        <end position="254"/>
    </location>
</feature>
<organism evidence="3 4">
    <name type="scientific">Plasmodium chabaudi adami</name>
    <dbReference type="NCBI Taxonomy" id="5826"/>
    <lineage>
        <taxon>Eukaryota</taxon>
        <taxon>Sar</taxon>
        <taxon>Alveolata</taxon>
        <taxon>Apicomplexa</taxon>
        <taxon>Aconoidasida</taxon>
        <taxon>Haemosporida</taxon>
        <taxon>Plasmodiidae</taxon>
        <taxon>Plasmodium</taxon>
        <taxon>Plasmodium (Vinckeia)</taxon>
    </lineage>
</organism>